<keyword evidence="4" id="KW-0804">Transcription</keyword>
<dbReference type="PROSITE" id="PS50932">
    <property type="entry name" value="HTH_LACI_2"/>
    <property type="match status" value="1"/>
</dbReference>
<accession>A0A0H2Q138</accession>
<dbReference type="PRINTS" id="PR00036">
    <property type="entry name" value="HTHLACI"/>
</dbReference>
<dbReference type="SUPFAM" id="SSF53822">
    <property type="entry name" value="Periplasmic binding protein-like I"/>
    <property type="match status" value="1"/>
</dbReference>
<dbReference type="InterPro" id="IPR028082">
    <property type="entry name" value="Peripla_BP_I"/>
</dbReference>
<evidence type="ECO:0000256" key="1">
    <source>
        <dbReference type="ARBA" id="ARBA00022491"/>
    </source>
</evidence>
<comment type="caution">
    <text evidence="5">The sequence shown here is derived from an EMBL/GenBank/DDBJ whole genome shotgun (WGS) entry which is preliminary data.</text>
</comment>
<dbReference type="GO" id="GO:0000976">
    <property type="term" value="F:transcription cis-regulatory region binding"/>
    <property type="evidence" value="ECO:0007669"/>
    <property type="project" value="TreeGrafter"/>
</dbReference>
<dbReference type="EMBL" id="NFLC01000005">
    <property type="protein sequence ID" value="OUQ11020.1"/>
    <property type="molecule type" value="Genomic_DNA"/>
</dbReference>
<dbReference type="Pfam" id="PF00356">
    <property type="entry name" value="LacI"/>
    <property type="match status" value="1"/>
</dbReference>
<evidence type="ECO:0000256" key="4">
    <source>
        <dbReference type="ARBA" id="ARBA00023163"/>
    </source>
</evidence>
<dbReference type="InterPro" id="IPR001387">
    <property type="entry name" value="Cro/C1-type_HTH"/>
</dbReference>
<dbReference type="CDD" id="cd01392">
    <property type="entry name" value="HTH_LacI"/>
    <property type="match status" value="1"/>
</dbReference>
<dbReference type="PANTHER" id="PTHR30146:SF95">
    <property type="entry name" value="RIBOSE OPERON REPRESSOR"/>
    <property type="match status" value="1"/>
</dbReference>
<dbReference type="SMART" id="SM00354">
    <property type="entry name" value="HTH_LACI"/>
    <property type="match status" value="1"/>
</dbReference>
<dbReference type="PROSITE" id="PS50943">
    <property type="entry name" value="HTH_CROC1"/>
    <property type="match status" value="1"/>
</dbReference>
<dbReference type="Pfam" id="PF13377">
    <property type="entry name" value="Peripla_BP_3"/>
    <property type="match status" value="1"/>
</dbReference>
<dbReference type="FunFam" id="1.10.260.40:FF:000002">
    <property type="entry name" value="HTH-type transcriptional repressor PurR"/>
    <property type="match status" value="1"/>
</dbReference>
<dbReference type="CDD" id="cd06291">
    <property type="entry name" value="PBP1_Qymf-like"/>
    <property type="match status" value="1"/>
</dbReference>
<evidence type="ECO:0000256" key="2">
    <source>
        <dbReference type="ARBA" id="ARBA00023015"/>
    </source>
</evidence>
<reference evidence="6" key="1">
    <citation type="submission" date="2017-04" db="EMBL/GenBank/DDBJ databases">
        <title>Function of individual gut microbiota members based on whole genome sequencing of pure cultures obtained from chicken caecum.</title>
        <authorList>
            <person name="Medvecky M."/>
            <person name="Cejkova D."/>
            <person name="Polansky O."/>
            <person name="Karasova D."/>
            <person name="Kubasova T."/>
            <person name="Cizek A."/>
            <person name="Rychlik I."/>
        </authorList>
    </citation>
    <scope>NUCLEOTIDE SEQUENCE [LARGE SCALE GENOMIC DNA]</scope>
    <source>
        <strain evidence="6">An144</strain>
    </source>
</reference>
<keyword evidence="3" id="KW-0238">DNA-binding</keyword>
<protein>
    <submittedName>
        <fullName evidence="5">LacI family transcriptional regulator</fullName>
    </submittedName>
</protein>
<organism evidence="5 6">
    <name type="scientific">Enterococcus cecorum</name>
    <dbReference type="NCBI Taxonomy" id="44008"/>
    <lineage>
        <taxon>Bacteria</taxon>
        <taxon>Bacillati</taxon>
        <taxon>Bacillota</taxon>
        <taxon>Bacilli</taxon>
        <taxon>Lactobacillales</taxon>
        <taxon>Enterococcaceae</taxon>
        <taxon>Enterococcus</taxon>
    </lineage>
</organism>
<dbReference type="PROSITE" id="PS00356">
    <property type="entry name" value="HTH_LACI_1"/>
    <property type="match status" value="1"/>
</dbReference>
<evidence type="ECO:0000256" key="3">
    <source>
        <dbReference type="ARBA" id="ARBA00023125"/>
    </source>
</evidence>
<gene>
    <name evidence="5" type="ORF">B5E88_03540</name>
</gene>
<dbReference type="Gene3D" id="1.10.260.40">
    <property type="entry name" value="lambda repressor-like DNA-binding domains"/>
    <property type="match status" value="1"/>
</dbReference>
<dbReference type="AlphaFoldDB" id="A0A0H2Q138"/>
<keyword evidence="1" id="KW-0678">Repressor</keyword>
<name>A0A0H2Q138_9ENTE</name>
<dbReference type="InterPro" id="IPR046335">
    <property type="entry name" value="LacI/GalR-like_sensor"/>
</dbReference>
<dbReference type="RefSeq" id="WP_047242375.1">
    <property type="nucleotide sequence ID" value="NZ_CP010060.1"/>
</dbReference>
<dbReference type="PANTHER" id="PTHR30146">
    <property type="entry name" value="LACI-RELATED TRANSCRIPTIONAL REPRESSOR"/>
    <property type="match status" value="1"/>
</dbReference>
<evidence type="ECO:0000313" key="6">
    <source>
        <dbReference type="Proteomes" id="UP000196074"/>
    </source>
</evidence>
<dbReference type="InterPro" id="IPR000843">
    <property type="entry name" value="HTH_LacI"/>
</dbReference>
<dbReference type="InterPro" id="IPR010982">
    <property type="entry name" value="Lambda_DNA-bd_dom_sf"/>
</dbReference>
<dbReference type="Gene3D" id="3.40.50.2300">
    <property type="match status" value="2"/>
</dbReference>
<sequence>MEKAKESITMKDVAQLAGVSVGTVSRVINNESGIKQSTLNKVEAAIKELNYIPNAYARGMKKNQTSTIGLIVPTIWHPFFSEFAQYIEQLLASKGYKTLLCNIGQYNSEVEIIQMLEQNKVDGIIAITYSPIEEYLSTNVPFVSIDRIYTDKNIACISADNALGATIAAEKLIEKGGTHFAFVGSHNKTINETKKRRQYFEKTILNAGLPFVAFDLEEPLTDFKGKLHQFLLENPFIDAIFAINDFTALDVIEELKLIGKSVPEDVQVIGFDGIKMAVERNTPVTTIRQPLELMAQKAVELIVQKIAGESPEKLQFILPVNYIEGPTTKN</sequence>
<keyword evidence="2" id="KW-0805">Transcription regulation</keyword>
<evidence type="ECO:0000313" key="5">
    <source>
        <dbReference type="EMBL" id="OUQ11020.1"/>
    </source>
</evidence>
<dbReference type="SUPFAM" id="SSF47413">
    <property type="entry name" value="lambda repressor-like DNA-binding domains"/>
    <property type="match status" value="1"/>
</dbReference>
<proteinExistence type="predicted"/>
<dbReference type="Proteomes" id="UP000196074">
    <property type="component" value="Unassembled WGS sequence"/>
</dbReference>
<dbReference type="GO" id="GO:0003700">
    <property type="term" value="F:DNA-binding transcription factor activity"/>
    <property type="evidence" value="ECO:0007669"/>
    <property type="project" value="TreeGrafter"/>
</dbReference>